<dbReference type="Gene3D" id="3.50.50.60">
    <property type="entry name" value="FAD/NAD(P)-binding domain"/>
    <property type="match status" value="2"/>
</dbReference>
<dbReference type="PRINTS" id="PR00469">
    <property type="entry name" value="PNDRDTASEII"/>
</dbReference>
<accession>A0A387FNM0</accession>
<dbReference type="GO" id="GO:0016491">
    <property type="term" value="F:oxidoreductase activity"/>
    <property type="evidence" value="ECO:0007669"/>
    <property type="project" value="UniProtKB-KW"/>
</dbReference>
<dbReference type="EMBL" id="CP032694">
    <property type="protein sequence ID" value="AYG57834.1"/>
    <property type="molecule type" value="Genomic_DNA"/>
</dbReference>
<evidence type="ECO:0000259" key="4">
    <source>
        <dbReference type="Pfam" id="PF07992"/>
    </source>
</evidence>
<dbReference type="InterPro" id="IPR050097">
    <property type="entry name" value="Ferredoxin-NADP_redctase_2"/>
</dbReference>
<dbReference type="Proteomes" id="UP000282195">
    <property type="component" value="Chromosome"/>
</dbReference>
<gene>
    <name evidence="5" type="ORF">CCGE525_02665</name>
</gene>
<dbReference type="SUPFAM" id="SSF51905">
    <property type="entry name" value="FAD/NAD(P)-binding domain"/>
    <property type="match status" value="1"/>
</dbReference>
<dbReference type="Pfam" id="PF07992">
    <property type="entry name" value="Pyr_redox_2"/>
    <property type="match status" value="1"/>
</dbReference>
<dbReference type="OrthoDB" id="9786503at2"/>
<evidence type="ECO:0000256" key="3">
    <source>
        <dbReference type="ARBA" id="ARBA00023002"/>
    </source>
</evidence>
<protein>
    <recommendedName>
        <fullName evidence="1">Thioredoxin reductase</fullName>
    </recommendedName>
</protein>
<dbReference type="KEGG" id="rjg:CCGE525_02665"/>
<dbReference type="AlphaFoldDB" id="A0A387FNM0"/>
<keyword evidence="6" id="KW-1185">Reference proteome</keyword>
<organism evidence="5 6">
    <name type="scientific">Rhizobium jaguaris</name>
    <dbReference type="NCBI Taxonomy" id="1312183"/>
    <lineage>
        <taxon>Bacteria</taxon>
        <taxon>Pseudomonadati</taxon>
        <taxon>Pseudomonadota</taxon>
        <taxon>Alphaproteobacteria</taxon>
        <taxon>Hyphomicrobiales</taxon>
        <taxon>Rhizobiaceae</taxon>
        <taxon>Rhizobium/Agrobacterium group</taxon>
        <taxon>Rhizobium</taxon>
    </lineage>
</organism>
<evidence type="ECO:0000313" key="6">
    <source>
        <dbReference type="Proteomes" id="UP000282195"/>
    </source>
</evidence>
<dbReference type="RefSeq" id="WP_120702929.1">
    <property type="nucleotide sequence ID" value="NZ_CP032694.1"/>
</dbReference>
<dbReference type="InterPro" id="IPR036188">
    <property type="entry name" value="FAD/NAD-bd_sf"/>
</dbReference>
<proteinExistence type="predicted"/>
<keyword evidence="3" id="KW-0560">Oxidoreductase</keyword>
<dbReference type="InterPro" id="IPR023753">
    <property type="entry name" value="FAD/NAD-binding_dom"/>
</dbReference>
<dbReference type="PANTHER" id="PTHR48105">
    <property type="entry name" value="THIOREDOXIN REDUCTASE 1-RELATED-RELATED"/>
    <property type="match status" value="1"/>
</dbReference>
<evidence type="ECO:0000313" key="5">
    <source>
        <dbReference type="EMBL" id="AYG57834.1"/>
    </source>
</evidence>
<evidence type="ECO:0000256" key="1">
    <source>
        <dbReference type="ARBA" id="ARBA00018719"/>
    </source>
</evidence>
<feature type="domain" description="FAD/NAD(P)-binding" evidence="4">
    <location>
        <begin position="3"/>
        <end position="277"/>
    </location>
</feature>
<reference evidence="5 6" key="1">
    <citation type="submission" date="2018-10" db="EMBL/GenBank/DDBJ databases">
        <title>Rhizobium etli, R. leguminosarum and a new Rhizobium genospecies from Phaseolus dumosus.</title>
        <authorList>
            <person name="Ramirez-Puebla S.T."/>
            <person name="Rogel-Hernandez M.A."/>
            <person name="Guerrero G."/>
            <person name="Ormeno-Orrillo E."/>
            <person name="Martinez-Romero J.C."/>
            <person name="Negrete-Yankelevich S."/>
            <person name="Martinez-Romero E."/>
        </authorList>
    </citation>
    <scope>NUCLEOTIDE SEQUENCE [LARGE SCALE GENOMIC DNA]</scope>
    <source>
        <strain evidence="5 6">CCGE525</strain>
    </source>
</reference>
<name>A0A387FNM0_9HYPH</name>
<dbReference type="PRINTS" id="PR00368">
    <property type="entry name" value="FADPNR"/>
</dbReference>
<evidence type="ECO:0000256" key="2">
    <source>
        <dbReference type="ARBA" id="ARBA00022630"/>
    </source>
</evidence>
<sequence length="297" mass="31671">MYFDVIIIGGSYAGMSAGLQLARARRNILLVDAGQRRNRFAASSHGFLGQDGRDPGLIATEARAQLERYPTVHWLNAKAQTAKRIEGGFSVAVGAGELLKSKRLILAMGVIDRLPAIPGLQERWGKSVFHCPYCHGYELDQGRIGVIASSELSMHHALMLPDWGTTTLFTNGAFVPDADQSSQLRARGVTVETVPVREIRGECADVVLDDGRVIAMDGLFTLTQTSVPAPWAEQLGCTFEEGPLGRFISTDAVKQTAAKGVFACGDAARAVGSVALSVGDGALAGTAAHRSLMFDND</sequence>
<keyword evidence="2" id="KW-0285">Flavoprotein</keyword>